<reference evidence="2 3" key="1">
    <citation type="journal article" date="2011" name="Genome Biol.">
        <title>Comparative genome sequence analysis underscores mycoparasitism as the ancestral life style of Trichoderma.</title>
        <authorList>
            <person name="Kubicek C.P."/>
            <person name="Herrera-Estrella A."/>
            <person name="Seidl-Seiboth V."/>
            <person name="Martinez D.A."/>
            <person name="Druzhinina I.S."/>
            <person name="Thon M."/>
            <person name="Zeilinger S."/>
            <person name="Casas-Flores S."/>
            <person name="Horwitz B.A."/>
            <person name="Mukherjee P.K."/>
            <person name="Mukherjee M."/>
            <person name="Kredics L."/>
            <person name="Alcaraz L.D."/>
            <person name="Aerts A."/>
            <person name="Antal Z."/>
            <person name="Atanasova L."/>
            <person name="Cervantes-Badillo M.G."/>
            <person name="Challacombe J."/>
            <person name="Chertkov O."/>
            <person name="McCluskey K."/>
            <person name="Coulpier F."/>
            <person name="Deshpande N."/>
            <person name="von Doehren H."/>
            <person name="Ebbole D.J."/>
            <person name="Esquivel-Naranjo E.U."/>
            <person name="Fekete E."/>
            <person name="Flipphi M."/>
            <person name="Glaser F."/>
            <person name="Gomez-Rodriguez E.Y."/>
            <person name="Gruber S."/>
            <person name="Han C."/>
            <person name="Henrissat B."/>
            <person name="Hermosa R."/>
            <person name="Hernandez-Onate M."/>
            <person name="Karaffa L."/>
            <person name="Kosti I."/>
            <person name="Le Crom S."/>
            <person name="Lindquist E."/>
            <person name="Lucas S."/>
            <person name="Luebeck M."/>
            <person name="Luebeck P.S."/>
            <person name="Margeot A."/>
            <person name="Metz B."/>
            <person name="Misra M."/>
            <person name="Nevalainen H."/>
            <person name="Omann M."/>
            <person name="Packer N."/>
            <person name="Perrone G."/>
            <person name="Uresti-Rivera E.E."/>
            <person name="Salamov A."/>
            <person name="Schmoll M."/>
            <person name="Seiboth B."/>
            <person name="Shapiro H."/>
            <person name="Sukno S."/>
            <person name="Tamayo-Ramos J.A."/>
            <person name="Tisch D."/>
            <person name="Wiest A."/>
            <person name="Wilkinson H.H."/>
            <person name="Zhang M."/>
            <person name="Coutinho P.M."/>
            <person name="Kenerley C.M."/>
            <person name="Monte E."/>
            <person name="Baker S.E."/>
            <person name="Grigoriev I.V."/>
        </authorList>
    </citation>
    <scope>NUCLEOTIDE SEQUENCE [LARGE SCALE GENOMIC DNA]</scope>
    <source>
        <strain evidence="3">Gv29-8 / FGSC 10586</strain>
    </source>
</reference>
<organism evidence="2 3">
    <name type="scientific">Hypocrea virens (strain Gv29-8 / FGSC 10586)</name>
    <name type="common">Gliocladium virens</name>
    <name type="synonym">Trichoderma virens</name>
    <dbReference type="NCBI Taxonomy" id="413071"/>
    <lineage>
        <taxon>Eukaryota</taxon>
        <taxon>Fungi</taxon>
        <taxon>Dikarya</taxon>
        <taxon>Ascomycota</taxon>
        <taxon>Pezizomycotina</taxon>
        <taxon>Sordariomycetes</taxon>
        <taxon>Hypocreomycetidae</taxon>
        <taxon>Hypocreales</taxon>
        <taxon>Hypocreaceae</taxon>
        <taxon>Trichoderma</taxon>
    </lineage>
</organism>
<dbReference type="VEuPathDB" id="FungiDB:TRIVIDRAFT_61082"/>
<feature type="region of interest" description="Disordered" evidence="1">
    <location>
        <begin position="110"/>
        <end position="131"/>
    </location>
</feature>
<feature type="region of interest" description="Disordered" evidence="1">
    <location>
        <begin position="1"/>
        <end position="27"/>
    </location>
</feature>
<comment type="caution">
    <text evidence="2">The sequence shown here is derived from an EMBL/GenBank/DDBJ whole genome shotgun (WGS) entry which is preliminary data.</text>
</comment>
<dbReference type="InParanoid" id="G9MLQ6"/>
<evidence type="ECO:0000313" key="3">
    <source>
        <dbReference type="Proteomes" id="UP000007115"/>
    </source>
</evidence>
<dbReference type="RefSeq" id="XP_013958496.1">
    <property type="nucleotide sequence ID" value="XM_014103021.1"/>
</dbReference>
<feature type="compositionally biased region" description="Basic and acidic residues" evidence="1">
    <location>
        <begin position="40"/>
        <end position="54"/>
    </location>
</feature>
<dbReference type="GeneID" id="25796175"/>
<protein>
    <submittedName>
        <fullName evidence="2">Uncharacterized protein</fullName>
    </submittedName>
</protein>
<evidence type="ECO:0000256" key="1">
    <source>
        <dbReference type="SAM" id="MobiDB-lite"/>
    </source>
</evidence>
<feature type="region of interest" description="Disordered" evidence="1">
    <location>
        <begin position="40"/>
        <end position="76"/>
    </location>
</feature>
<name>G9MLQ6_HYPVG</name>
<gene>
    <name evidence="2" type="ORF">TRIVIDRAFT_61082</name>
</gene>
<feature type="compositionally biased region" description="Basic and acidic residues" evidence="1">
    <location>
        <begin position="16"/>
        <end position="27"/>
    </location>
</feature>
<keyword evidence="3" id="KW-1185">Reference proteome</keyword>
<accession>G9MLQ6</accession>
<evidence type="ECO:0000313" key="2">
    <source>
        <dbReference type="EMBL" id="EHK24283.1"/>
    </source>
</evidence>
<dbReference type="AlphaFoldDB" id="G9MLQ6"/>
<dbReference type="OrthoDB" id="10446538at2759"/>
<dbReference type="Proteomes" id="UP000007115">
    <property type="component" value="Unassembled WGS sequence"/>
</dbReference>
<feature type="compositionally biased region" description="Basic and acidic residues" evidence="1">
    <location>
        <begin position="112"/>
        <end position="131"/>
    </location>
</feature>
<dbReference type="HOGENOM" id="CLU_1686852_0_0_1"/>
<dbReference type="EMBL" id="ABDF02000004">
    <property type="protein sequence ID" value="EHK24283.1"/>
    <property type="molecule type" value="Genomic_DNA"/>
</dbReference>
<sequence length="156" mass="18178">MEDPKRGKAPAYETWPQRKEQKKMLCSRREATLRATRLLCEKEGESSKERKEKANMQQNALDTPPAANEAGKAESDWRKKKAIEVDILVLNQWKVLYDQKYNIPDAMEQLELEEKQGQDEERERESQKVPEDDWVVVADDFGILVFKDDGPDELKI</sequence>
<proteinExistence type="predicted"/>